<name>A0A174W8T5_9FIRM</name>
<dbReference type="Proteomes" id="UP000095762">
    <property type="component" value="Unassembled WGS sequence"/>
</dbReference>
<dbReference type="EMBL" id="CZBP01000061">
    <property type="protein sequence ID" value="CUQ43372.1"/>
    <property type="molecule type" value="Genomic_DNA"/>
</dbReference>
<reference evidence="1 2" key="1">
    <citation type="submission" date="2015-09" db="EMBL/GenBank/DDBJ databases">
        <authorList>
            <consortium name="Pathogen Informatics"/>
        </authorList>
    </citation>
    <scope>NUCLEOTIDE SEQUENCE [LARGE SCALE GENOMIC DNA]</scope>
    <source>
        <strain evidence="1 2">2789STDY5834957</strain>
    </source>
</reference>
<dbReference type="AlphaFoldDB" id="A0A174W8T5"/>
<gene>
    <name evidence="1" type="ORF">ERS852569_03933</name>
</gene>
<accession>A0A174W8T5</accession>
<proteinExistence type="predicted"/>
<protein>
    <submittedName>
        <fullName evidence="1">Uncharacterized protein</fullName>
    </submittedName>
</protein>
<sequence>MFDFRIDRCVGNGREITAPAWIIGHLSIGRSNKSVVLVKKAIPNGTLKKLDNIYNKGEKHDQKRRQI</sequence>
<organism evidence="1 2">
    <name type="scientific">Blautia obeum</name>
    <dbReference type="NCBI Taxonomy" id="40520"/>
    <lineage>
        <taxon>Bacteria</taxon>
        <taxon>Bacillati</taxon>
        <taxon>Bacillota</taxon>
        <taxon>Clostridia</taxon>
        <taxon>Lachnospirales</taxon>
        <taxon>Lachnospiraceae</taxon>
        <taxon>Blautia</taxon>
    </lineage>
</organism>
<evidence type="ECO:0000313" key="2">
    <source>
        <dbReference type="Proteomes" id="UP000095762"/>
    </source>
</evidence>
<evidence type="ECO:0000313" key="1">
    <source>
        <dbReference type="EMBL" id="CUQ43372.1"/>
    </source>
</evidence>